<dbReference type="Proteomes" id="UP000244092">
    <property type="component" value="Unassembled WGS sequence"/>
</dbReference>
<organism evidence="1 2">
    <name type="scientific">Sulfitobacter mediterraneus</name>
    <dbReference type="NCBI Taxonomy" id="83219"/>
    <lineage>
        <taxon>Bacteria</taxon>
        <taxon>Pseudomonadati</taxon>
        <taxon>Pseudomonadota</taxon>
        <taxon>Alphaproteobacteria</taxon>
        <taxon>Rhodobacterales</taxon>
        <taxon>Roseobacteraceae</taxon>
        <taxon>Sulfitobacter</taxon>
    </lineage>
</organism>
<protein>
    <submittedName>
        <fullName evidence="1">Uncharacterized protein</fullName>
    </submittedName>
</protein>
<dbReference type="EMBL" id="QBKU01000019">
    <property type="protein sequence ID" value="PTX62396.1"/>
    <property type="molecule type" value="Genomic_DNA"/>
</dbReference>
<comment type="caution">
    <text evidence="1">The sequence shown here is derived from an EMBL/GenBank/DDBJ whole genome shotgun (WGS) entry which is preliminary data.</text>
</comment>
<evidence type="ECO:0000313" key="1">
    <source>
        <dbReference type="EMBL" id="PTX62396.1"/>
    </source>
</evidence>
<dbReference type="RefSeq" id="WP_156026924.1">
    <property type="nucleotide sequence ID" value="NZ_QBKU01000019.1"/>
</dbReference>
<accession>A0A2T6C244</accession>
<dbReference type="AlphaFoldDB" id="A0A2T6C244"/>
<reference evidence="1 2" key="1">
    <citation type="submission" date="2018-04" db="EMBL/GenBank/DDBJ databases">
        <title>Genomic Encyclopedia of Archaeal and Bacterial Type Strains, Phase II (KMG-II): from individual species to whole genera.</title>
        <authorList>
            <person name="Goeker M."/>
        </authorList>
    </citation>
    <scope>NUCLEOTIDE SEQUENCE [LARGE SCALE GENOMIC DNA]</scope>
    <source>
        <strain evidence="1 2">DSM 12244</strain>
    </source>
</reference>
<gene>
    <name evidence="1" type="ORF">C8N31_11915</name>
</gene>
<evidence type="ECO:0000313" key="2">
    <source>
        <dbReference type="Proteomes" id="UP000244092"/>
    </source>
</evidence>
<name>A0A2T6C244_9RHOB</name>
<proteinExistence type="predicted"/>
<sequence>MTQIDLRTQAWMKDIGLYCGANANDPAKLKEISAYTSEWSKRLKQNFEHVLMEKT</sequence>